<gene>
    <name evidence="1" type="ORF">H2198_003223</name>
</gene>
<accession>A0ACC3ACQ8</accession>
<evidence type="ECO:0000313" key="2">
    <source>
        <dbReference type="Proteomes" id="UP001172386"/>
    </source>
</evidence>
<reference evidence="1" key="1">
    <citation type="submission" date="2022-10" db="EMBL/GenBank/DDBJ databases">
        <title>Culturing micro-colonial fungi from biological soil crusts in the Mojave desert and describing Neophaeococcomyces mojavensis, and introducing the new genera and species Taxawa tesnikishii.</title>
        <authorList>
            <person name="Kurbessoian T."/>
            <person name="Stajich J.E."/>
        </authorList>
    </citation>
    <scope>NUCLEOTIDE SEQUENCE</scope>
    <source>
        <strain evidence="1">JES_112</strain>
    </source>
</reference>
<comment type="caution">
    <text evidence="1">The sequence shown here is derived from an EMBL/GenBank/DDBJ whole genome shotgun (WGS) entry which is preliminary data.</text>
</comment>
<keyword evidence="2" id="KW-1185">Reference proteome</keyword>
<sequence length="572" mass="61212">MYVPSAVSCVLFALPFVSAVPLDLLGTLKNTITNTLTTVSNTENAIVTSASDIVDQVNKALGKDILPSAISSQEVLDSTLDDIRRELTEINEIDATFAGLLQAVVQTYAPDSIPDALNRINSIIGNTTNGVTLENVAELILNGLSVTDLTQNVLAGYALSDINSYMNYNNPAPSTKIYPRKSPQDAQYNVPERDLRAAVYFPPTFTFSAKSTKRPILFVPGTGAYGGVNFISNLGKLLGQDPRYDLAYLNVPGAMYNDTQINSEYIAYAINYVSSLTGNKGNLAVIGWSQGNLDTQWAFQYWPSTRSTTSDFISASADFHGTVLAYFLDPAFPDVVPNPPSVIQQEYDSNFVSVLRAGGGGSPYVPSTSVWSITDEIVQPQYDPIASASYSPVPAQPFCPVRSSSTTSISTPLSRPTSTKSWSDPHSTSQGSNHYKKRGSATSVPSTSSTTSNGALQGSGRYAFTNNQIQTVCAGRPAGGIYLHEGVLFNPLMYALTLDALENDGPGQVSRLDLDTVCNQVVAPGLSLEDILATEGLIPLAALNLLLYPQKTLDEPAIMPYAQVAPVARSCS</sequence>
<evidence type="ECO:0000313" key="1">
    <source>
        <dbReference type="EMBL" id="KAJ9659347.1"/>
    </source>
</evidence>
<dbReference type="Proteomes" id="UP001172386">
    <property type="component" value="Unassembled WGS sequence"/>
</dbReference>
<protein>
    <submittedName>
        <fullName evidence="1">Uncharacterized protein</fullName>
    </submittedName>
</protein>
<organism evidence="1 2">
    <name type="scientific">Neophaeococcomyces mojaviensis</name>
    <dbReference type="NCBI Taxonomy" id="3383035"/>
    <lineage>
        <taxon>Eukaryota</taxon>
        <taxon>Fungi</taxon>
        <taxon>Dikarya</taxon>
        <taxon>Ascomycota</taxon>
        <taxon>Pezizomycotina</taxon>
        <taxon>Eurotiomycetes</taxon>
        <taxon>Chaetothyriomycetidae</taxon>
        <taxon>Chaetothyriales</taxon>
        <taxon>Chaetothyriales incertae sedis</taxon>
        <taxon>Neophaeococcomyces</taxon>
    </lineage>
</organism>
<proteinExistence type="predicted"/>
<name>A0ACC3ACQ8_9EURO</name>
<dbReference type="EMBL" id="JAPDRQ010000041">
    <property type="protein sequence ID" value="KAJ9659347.1"/>
    <property type="molecule type" value="Genomic_DNA"/>
</dbReference>